<dbReference type="Proteomes" id="UP000287224">
    <property type="component" value="Unassembled WGS sequence"/>
</dbReference>
<dbReference type="GO" id="GO:0003677">
    <property type="term" value="F:DNA binding"/>
    <property type="evidence" value="ECO:0007669"/>
    <property type="project" value="InterPro"/>
</dbReference>
<organism evidence="2 3">
    <name type="scientific">Dictyobacter aurantiacus</name>
    <dbReference type="NCBI Taxonomy" id="1936993"/>
    <lineage>
        <taxon>Bacteria</taxon>
        <taxon>Bacillati</taxon>
        <taxon>Chloroflexota</taxon>
        <taxon>Ktedonobacteria</taxon>
        <taxon>Ktedonobacterales</taxon>
        <taxon>Dictyobacteraceae</taxon>
        <taxon>Dictyobacter</taxon>
    </lineage>
</organism>
<sequence>MAEENQWHIVRLAIQPDHVHLFIQTNPYTTPTDVARLIKGRSSNHLRKQFEHLRRMPSLWTRSTFYSTAGHVSQEIIDAYIARQSRS</sequence>
<dbReference type="PANTHER" id="PTHR33360">
    <property type="entry name" value="TRANSPOSASE FOR INSERTION SEQUENCE ELEMENT IS200"/>
    <property type="match status" value="1"/>
</dbReference>
<reference evidence="3" key="1">
    <citation type="submission" date="2018-12" db="EMBL/GenBank/DDBJ databases">
        <title>Tengunoibacter tsumagoiensis gen. nov., sp. nov., Dictyobacter kobayashii sp. nov., D. alpinus sp. nov., and D. joshuensis sp. nov. and description of Dictyobacteraceae fam. nov. within the order Ktedonobacterales isolated from Tengu-no-mugimeshi.</title>
        <authorList>
            <person name="Wang C.M."/>
            <person name="Zheng Y."/>
            <person name="Sakai Y."/>
            <person name="Toyoda A."/>
            <person name="Minakuchi Y."/>
            <person name="Abe K."/>
            <person name="Yokota A."/>
            <person name="Yabe S."/>
        </authorList>
    </citation>
    <scope>NUCLEOTIDE SEQUENCE [LARGE SCALE GENOMIC DNA]</scope>
    <source>
        <strain evidence="3">S-27</strain>
    </source>
</reference>
<dbReference type="InterPro" id="IPR036515">
    <property type="entry name" value="Transposase_17_sf"/>
</dbReference>
<dbReference type="AlphaFoldDB" id="A0A401ZQI7"/>
<dbReference type="Gene3D" id="3.30.70.1290">
    <property type="entry name" value="Transposase IS200-like"/>
    <property type="match status" value="1"/>
</dbReference>
<dbReference type="GO" id="GO:0004803">
    <property type="term" value="F:transposase activity"/>
    <property type="evidence" value="ECO:0007669"/>
    <property type="project" value="InterPro"/>
</dbReference>
<dbReference type="EMBL" id="BIFQ01000002">
    <property type="protein sequence ID" value="GCE09092.1"/>
    <property type="molecule type" value="Genomic_DNA"/>
</dbReference>
<evidence type="ECO:0000313" key="2">
    <source>
        <dbReference type="EMBL" id="GCE09092.1"/>
    </source>
</evidence>
<evidence type="ECO:0000259" key="1">
    <source>
        <dbReference type="SMART" id="SM01321"/>
    </source>
</evidence>
<dbReference type="SUPFAM" id="SSF143422">
    <property type="entry name" value="Transposase IS200-like"/>
    <property type="match status" value="1"/>
</dbReference>
<dbReference type="NCBIfam" id="NF033573">
    <property type="entry name" value="transpos_IS200"/>
    <property type="match status" value="1"/>
</dbReference>
<dbReference type="PANTHER" id="PTHR33360:SF2">
    <property type="entry name" value="TRANSPOSASE FOR INSERTION SEQUENCE ELEMENT IS200"/>
    <property type="match status" value="1"/>
</dbReference>
<dbReference type="GO" id="GO:0006313">
    <property type="term" value="P:DNA transposition"/>
    <property type="evidence" value="ECO:0007669"/>
    <property type="project" value="InterPro"/>
</dbReference>
<proteinExistence type="predicted"/>
<gene>
    <name evidence="2" type="ORF">KDAU_64210</name>
</gene>
<evidence type="ECO:0000313" key="3">
    <source>
        <dbReference type="Proteomes" id="UP000287224"/>
    </source>
</evidence>
<dbReference type="SMART" id="SM01321">
    <property type="entry name" value="Y1_Tnp"/>
    <property type="match status" value="1"/>
</dbReference>
<name>A0A401ZQI7_9CHLR</name>
<dbReference type="InterPro" id="IPR002686">
    <property type="entry name" value="Transposase_17"/>
</dbReference>
<comment type="caution">
    <text evidence="2">The sequence shown here is derived from an EMBL/GenBank/DDBJ whole genome shotgun (WGS) entry which is preliminary data.</text>
</comment>
<feature type="domain" description="Transposase IS200-like" evidence="1">
    <location>
        <begin position="1"/>
        <end position="84"/>
    </location>
</feature>
<protein>
    <recommendedName>
        <fullName evidence="1">Transposase IS200-like domain-containing protein</fullName>
    </recommendedName>
</protein>
<keyword evidence="3" id="KW-1185">Reference proteome</keyword>
<dbReference type="Pfam" id="PF01797">
    <property type="entry name" value="Y1_Tnp"/>
    <property type="match status" value="1"/>
</dbReference>
<accession>A0A401ZQI7</accession>